<evidence type="ECO:0000313" key="2">
    <source>
        <dbReference type="EMBL" id="BAU18038.1"/>
    </source>
</evidence>
<sequence>MELHKQHHLEEHTGHEFHKTVIGDGSREFMPEPPTDTVLIILLEITICTEMIAHKDCHDFTLRKPSLTIPTTFSIAVIRW</sequence>
<evidence type="ECO:0000256" key="1">
    <source>
        <dbReference type="SAM" id="MobiDB-lite"/>
    </source>
</evidence>
<accession>A0A0S3UKQ1</accession>
<dbReference type="Proteomes" id="UP000217431">
    <property type="component" value="Chromosome I"/>
</dbReference>
<evidence type="ECO:0000313" key="3">
    <source>
        <dbReference type="Proteomes" id="UP000217431"/>
    </source>
</evidence>
<proteinExistence type="predicted"/>
<reference evidence="2 3" key="1">
    <citation type="journal article" date="2016" name="DNA Res.">
        <title>The complete genome sequencing of Prevotella intermedia strain OMA14 and a subsequent fine-scale, intra-species genomic comparison reveal an unusual amplification of conjugative and mobile transposons and identify a novel Prevotella-lineage-specific repeat.</title>
        <authorList>
            <person name="Naito M."/>
            <person name="Ogura Y."/>
            <person name="Itoh T."/>
            <person name="Shoji M."/>
            <person name="Okamoto M."/>
            <person name="Hayashi T."/>
            <person name="Nakayama K."/>
        </authorList>
    </citation>
    <scope>NUCLEOTIDE SEQUENCE [LARGE SCALE GENOMIC DNA]</scope>
    <source>
        <strain evidence="2 3">OMA14</strain>
    </source>
</reference>
<organism evidence="2 3">
    <name type="scientific">Prevotella intermedia</name>
    <dbReference type="NCBI Taxonomy" id="28131"/>
    <lineage>
        <taxon>Bacteria</taxon>
        <taxon>Pseudomonadati</taxon>
        <taxon>Bacteroidota</taxon>
        <taxon>Bacteroidia</taxon>
        <taxon>Bacteroidales</taxon>
        <taxon>Prevotellaceae</taxon>
        <taxon>Prevotella</taxon>
    </lineage>
</organism>
<feature type="region of interest" description="Disordered" evidence="1">
    <location>
        <begin position="1"/>
        <end position="29"/>
    </location>
</feature>
<dbReference type="AlphaFoldDB" id="A0A0S3UKQ1"/>
<gene>
    <name evidence="2" type="ORF">PIOMA14_I_1530</name>
</gene>
<dbReference type="EMBL" id="AP014597">
    <property type="protein sequence ID" value="BAU18038.1"/>
    <property type="molecule type" value="Genomic_DNA"/>
</dbReference>
<name>A0A0S3UKQ1_PREIN</name>
<protein>
    <submittedName>
        <fullName evidence="2">Uncharacterized protein</fullName>
    </submittedName>
</protein>